<name>A0ABT8A685_9PROT</name>
<protein>
    <submittedName>
        <fullName evidence="3">Septal ring lytic transglycosylase RlpA family protein</fullName>
    </submittedName>
</protein>
<comment type="caution">
    <text evidence="3">The sequence shown here is derived from an EMBL/GenBank/DDBJ whole genome shotgun (WGS) entry which is preliminary data.</text>
</comment>
<gene>
    <name evidence="3" type="ORF">QWZ14_11820</name>
</gene>
<sequence>MQRRNFAAFGLLALLAPGLAEARPAPLRPARTRRGIAVWYGGDRHGQTMANGRPFDQRAMTGASVHFPLGARVRVTDLETRRSVTVTITDFTIPRSKVLIDLSHGAGRALGIETRGKARVEVKQIGFDANQARRRS</sequence>
<dbReference type="CDD" id="cd22268">
    <property type="entry name" value="DPBB_RlpA-like"/>
    <property type="match status" value="1"/>
</dbReference>
<feature type="signal peptide" evidence="1">
    <location>
        <begin position="1"/>
        <end position="22"/>
    </location>
</feature>
<proteinExistence type="predicted"/>
<feature type="domain" description="RlpA-like protein double-psi beta-barrel" evidence="2">
    <location>
        <begin position="34"/>
        <end position="122"/>
    </location>
</feature>
<dbReference type="PANTHER" id="PTHR34183">
    <property type="entry name" value="ENDOLYTIC PEPTIDOGLYCAN TRANSGLYCOSYLASE RLPA"/>
    <property type="match status" value="1"/>
</dbReference>
<dbReference type="RefSeq" id="WP_290316864.1">
    <property type="nucleotide sequence ID" value="NZ_JAUFPN010000127.1"/>
</dbReference>
<dbReference type="SUPFAM" id="SSF50685">
    <property type="entry name" value="Barwin-like endoglucanases"/>
    <property type="match status" value="1"/>
</dbReference>
<keyword evidence="1" id="KW-0732">Signal</keyword>
<dbReference type="InterPro" id="IPR009009">
    <property type="entry name" value="RlpA-like_DPBB"/>
</dbReference>
<evidence type="ECO:0000313" key="3">
    <source>
        <dbReference type="EMBL" id="MDN3565048.1"/>
    </source>
</evidence>
<accession>A0ABT8A685</accession>
<evidence type="ECO:0000259" key="2">
    <source>
        <dbReference type="Pfam" id="PF03330"/>
    </source>
</evidence>
<feature type="chain" id="PRO_5046786445" evidence="1">
    <location>
        <begin position="23"/>
        <end position="136"/>
    </location>
</feature>
<dbReference type="Gene3D" id="2.40.40.10">
    <property type="entry name" value="RlpA-like domain"/>
    <property type="match status" value="1"/>
</dbReference>
<dbReference type="PANTHER" id="PTHR34183:SF1">
    <property type="entry name" value="ENDOLYTIC PEPTIDOGLYCAN TRANSGLYCOSYLASE RLPA"/>
    <property type="match status" value="1"/>
</dbReference>
<evidence type="ECO:0000313" key="4">
    <source>
        <dbReference type="Proteomes" id="UP001529369"/>
    </source>
</evidence>
<evidence type="ECO:0000256" key="1">
    <source>
        <dbReference type="SAM" id="SignalP"/>
    </source>
</evidence>
<dbReference type="Pfam" id="PF03330">
    <property type="entry name" value="DPBB_1"/>
    <property type="match status" value="1"/>
</dbReference>
<organism evidence="3 4">
    <name type="scientific">Paeniroseomonas aquatica</name>
    <dbReference type="NCBI Taxonomy" id="373043"/>
    <lineage>
        <taxon>Bacteria</taxon>
        <taxon>Pseudomonadati</taxon>
        <taxon>Pseudomonadota</taxon>
        <taxon>Alphaproteobacteria</taxon>
        <taxon>Acetobacterales</taxon>
        <taxon>Acetobacteraceae</taxon>
        <taxon>Paeniroseomonas</taxon>
    </lineage>
</organism>
<keyword evidence="4" id="KW-1185">Reference proteome</keyword>
<dbReference type="EMBL" id="JAUFPN010000127">
    <property type="protein sequence ID" value="MDN3565048.1"/>
    <property type="molecule type" value="Genomic_DNA"/>
</dbReference>
<dbReference type="Proteomes" id="UP001529369">
    <property type="component" value="Unassembled WGS sequence"/>
</dbReference>
<reference evidence="4" key="1">
    <citation type="journal article" date="2019" name="Int. J. Syst. Evol. Microbiol.">
        <title>The Global Catalogue of Microorganisms (GCM) 10K type strain sequencing project: providing services to taxonomists for standard genome sequencing and annotation.</title>
        <authorList>
            <consortium name="The Broad Institute Genomics Platform"/>
            <consortium name="The Broad Institute Genome Sequencing Center for Infectious Disease"/>
            <person name="Wu L."/>
            <person name="Ma J."/>
        </authorList>
    </citation>
    <scope>NUCLEOTIDE SEQUENCE [LARGE SCALE GENOMIC DNA]</scope>
    <source>
        <strain evidence="4">CECT 7131</strain>
    </source>
</reference>
<dbReference type="InterPro" id="IPR036908">
    <property type="entry name" value="RlpA-like_sf"/>
</dbReference>